<keyword evidence="3" id="KW-1185">Reference proteome</keyword>
<feature type="transmembrane region" description="Helical" evidence="1">
    <location>
        <begin position="12"/>
        <end position="29"/>
    </location>
</feature>
<reference evidence="2 3" key="1">
    <citation type="submission" date="2021-06" db="EMBL/GenBank/DDBJ databases">
        <authorList>
            <person name="Palmer J.M."/>
        </authorList>
    </citation>
    <scope>NUCLEOTIDE SEQUENCE [LARGE SCALE GENOMIC DNA]</scope>
    <source>
        <strain evidence="2 3">AS_MEX2019</strain>
        <tissue evidence="2">Muscle</tissue>
    </source>
</reference>
<evidence type="ECO:0000313" key="2">
    <source>
        <dbReference type="EMBL" id="MEQ2303848.1"/>
    </source>
</evidence>
<keyword evidence="1" id="KW-0812">Transmembrane</keyword>
<keyword evidence="1" id="KW-0472">Membrane</keyword>
<evidence type="ECO:0000256" key="1">
    <source>
        <dbReference type="SAM" id="Phobius"/>
    </source>
</evidence>
<keyword evidence="1" id="KW-1133">Transmembrane helix</keyword>
<organism evidence="2 3">
    <name type="scientific">Ameca splendens</name>
    <dbReference type="NCBI Taxonomy" id="208324"/>
    <lineage>
        <taxon>Eukaryota</taxon>
        <taxon>Metazoa</taxon>
        <taxon>Chordata</taxon>
        <taxon>Craniata</taxon>
        <taxon>Vertebrata</taxon>
        <taxon>Euteleostomi</taxon>
        <taxon>Actinopterygii</taxon>
        <taxon>Neopterygii</taxon>
        <taxon>Teleostei</taxon>
        <taxon>Neoteleostei</taxon>
        <taxon>Acanthomorphata</taxon>
        <taxon>Ovalentaria</taxon>
        <taxon>Atherinomorphae</taxon>
        <taxon>Cyprinodontiformes</taxon>
        <taxon>Goodeidae</taxon>
        <taxon>Ameca</taxon>
    </lineage>
</organism>
<dbReference type="EMBL" id="JAHRIP010058217">
    <property type="protein sequence ID" value="MEQ2303848.1"/>
    <property type="molecule type" value="Genomic_DNA"/>
</dbReference>
<dbReference type="Proteomes" id="UP001469553">
    <property type="component" value="Unassembled WGS sequence"/>
</dbReference>
<sequence>MCLGENLKKQIYGLLVIFPLIWGVGGAHSRSKEMPWDRSSQLAWCEPWTPTITAGTCVRSGIPGSGVLEGGFHLCSARCVAVGFTDVFPIKPHVNCRSVAHLGPKGYTC</sequence>
<evidence type="ECO:0000313" key="3">
    <source>
        <dbReference type="Proteomes" id="UP001469553"/>
    </source>
</evidence>
<protein>
    <submittedName>
        <fullName evidence="2">Uncharacterized protein</fullName>
    </submittedName>
</protein>
<comment type="caution">
    <text evidence="2">The sequence shown here is derived from an EMBL/GenBank/DDBJ whole genome shotgun (WGS) entry which is preliminary data.</text>
</comment>
<accession>A0ABV0ZCA2</accession>
<name>A0ABV0ZCA2_9TELE</name>
<proteinExistence type="predicted"/>
<gene>
    <name evidence="2" type="ORF">AMECASPLE_021023</name>
</gene>